<keyword evidence="2" id="KW-1185">Reference proteome</keyword>
<dbReference type="AlphaFoldDB" id="A0A8X7BTK4"/>
<evidence type="ECO:0000313" key="2">
    <source>
        <dbReference type="Proteomes" id="UP000886998"/>
    </source>
</evidence>
<name>A0A8X7BTK4_9ARAC</name>
<dbReference type="EMBL" id="BMAV01002906">
    <property type="protein sequence ID" value="GFY42137.1"/>
    <property type="molecule type" value="Genomic_DNA"/>
</dbReference>
<gene>
    <name evidence="1" type="primary">Fcan01_24282</name>
    <name evidence="1" type="ORF">TNIN_261871</name>
</gene>
<accession>A0A8X7BTK4</accession>
<dbReference type="Pfam" id="PF05380">
    <property type="entry name" value="Peptidase_A17"/>
    <property type="match status" value="1"/>
</dbReference>
<dbReference type="PANTHER" id="PTHR47331">
    <property type="entry name" value="PHD-TYPE DOMAIN-CONTAINING PROTEIN"/>
    <property type="match status" value="1"/>
</dbReference>
<protein>
    <submittedName>
        <fullName evidence="1">Pro-Pol polyprotein</fullName>
    </submittedName>
</protein>
<reference evidence="1" key="1">
    <citation type="submission" date="2020-08" db="EMBL/GenBank/DDBJ databases">
        <title>Multicomponent nature underlies the extraordinary mechanical properties of spider dragline silk.</title>
        <authorList>
            <person name="Kono N."/>
            <person name="Nakamura H."/>
            <person name="Mori M."/>
            <person name="Yoshida Y."/>
            <person name="Ohtoshi R."/>
            <person name="Malay A.D."/>
            <person name="Moran D.A.P."/>
            <person name="Tomita M."/>
            <person name="Numata K."/>
            <person name="Arakawa K."/>
        </authorList>
    </citation>
    <scope>NUCLEOTIDE SEQUENCE</scope>
</reference>
<evidence type="ECO:0000313" key="1">
    <source>
        <dbReference type="EMBL" id="GFY42137.1"/>
    </source>
</evidence>
<comment type="caution">
    <text evidence="1">The sequence shown here is derived from an EMBL/GenBank/DDBJ whole genome shotgun (WGS) entry which is preliminary data.</text>
</comment>
<dbReference type="InterPro" id="IPR008042">
    <property type="entry name" value="Retrotrans_Pao"/>
</dbReference>
<organism evidence="1 2">
    <name type="scientific">Trichonephila inaurata madagascariensis</name>
    <dbReference type="NCBI Taxonomy" id="2747483"/>
    <lineage>
        <taxon>Eukaryota</taxon>
        <taxon>Metazoa</taxon>
        <taxon>Ecdysozoa</taxon>
        <taxon>Arthropoda</taxon>
        <taxon>Chelicerata</taxon>
        <taxon>Arachnida</taxon>
        <taxon>Araneae</taxon>
        <taxon>Araneomorphae</taxon>
        <taxon>Entelegynae</taxon>
        <taxon>Araneoidea</taxon>
        <taxon>Nephilidae</taxon>
        <taxon>Trichonephila</taxon>
        <taxon>Trichonephila inaurata</taxon>
    </lineage>
</organism>
<dbReference type="OrthoDB" id="6435863at2759"/>
<dbReference type="Proteomes" id="UP000886998">
    <property type="component" value="Unassembled WGS sequence"/>
</dbReference>
<sequence length="142" mass="16265">MMQWLKDLADLNVIKIPQCVILIEFRGYYSMHTFWDASSSNNACVVYLRTEGKGGVHIQLLQTKSRVAPLQKTTIPRLELLACCIGARLAYSMKESMTLEDVSSFFWTGWTTVLYWIKNKENCGTFVNNKVKEINQLSTAEM</sequence>
<proteinExistence type="predicted"/>